<accession>A0A8K0MDP8</accession>
<protein>
    <submittedName>
        <fullName evidence="1">Uncharacterized protein</fullName>
    </submittedName>
</protein>
<sequence length="87" mass="9770">MAEYIGRLAEGYPKIRRGHTIGLLDEVIHVEVQLGCWARENRHCGRGCSPSYILVSRRIIPEGAVDIAHFTVISNLLVALKVIYNKL</sequence>
<comment type="caution">
    <text evidence="1">The sequence shown here is derived from an EMBL/GenBank/DDBJ whole genome shotgun (WGS) entry which is preliminary data.</text>
</comment>
<dbReference type="Proteomes" id="UP000796880">
    <property type="component" value="Unassembled WGS sequence"/>
</dbReference>
<evidence type="ECO:0000313" key="1">
    <source>
        <dbReference type="EMBL" id="KAF3442867.1"/>
    </source>
</evidence>
<dbReference type="EMBL" id="VOIH02000007">
    <property type="protein sequence ID" value="KAF3442867.1"/>
    <property type="molecule type" value="Genomic_DNA"/>
</dbReference>
<organism evidence="1 2">
    <name type="scientific">Rhamnella rubrinervis</name>
    <dbReference type="NCBI Taxonomy" id="2594499"/>
    <lineage>
        <taxon>Eukaryota</taxon>
        <taxon>Viridiplantae</taxon>
        <taxon>Streptophyta</taxon>
        <taxon>Embryophyta</taxon>
        <taxon>Tracheophyta</taxon>
        <taxon>Spermatophyta</taxon>
        <taxon>Magnoliopsida</taxon>
        <taxon>eudicotyledons</taxon>
        <taxon>Gunneridae</taxon>
        <taxon>Pentapetalae</taxon>
        <taxon>rosids</taxon>
        <taxon>fabids</taxon>
        <taxon>Rosales</taxon>
        <taxon>Rhamnaceae</taxon>
        <taxon>rhamnoid group</taxon>
        <taxon>Rhamneae</taxon>
        <taxon>Rhamnella</taxon>
    </lineage>
</organism>
<reference evidence="1" key="1">
    <citation type="submission" date="2020-03" db="EMBL/GenBank/DDBJ databases">
        <title>A high-quality chromosome-level genome assembly of a woody plant with both climbing and erect habits, Rhamnella rubrinervis.</title>
        <authorList>
            <person name="Lu Z."/>
            <person name="Yang Y."/>
            <person name="Zhu X."/>
            <person name="Sun Y."/>
        </authorList>
    </citation>
    <scope>NUCLEOTIDE SEQUENCE</scope>
    <source>
        <strain evidence="1">BYM</strain>
        <tissue evidence="1">Leaf</tissue>
    </source>
</reference>
<dbReference type="AlphaFoldDB" id="A0A8K0MDP8"/>
<keyword evidence="2" id="KW-1185">Reference proteome</keyword>
<proteinExistence type="predicted"/>
<name>A0A8K0MDP8_9ROSA</name>
<gene>
    <name evidence="1" type="ORF">FNV43_RR16785</name>
</gene>
<evidence type="ECO:0000313" key="2">
    <source>
        <dbReference type="Proteomes" id="UP000796880"/>
    </source>
</evidence>